<evidence type="ECO:0000313" key="3">
    <source>
        <dbReference type="Proteomes" id="UP000238220"/>
    </source>
</evidence>
<protein>
    <recommendedName>
        <fullName evidence="4">Glycine-zipper-containing OmpA-like membrane domain-containing protein</fullName>
    </recommendedName>
</protein>
<comment type="caution">
    <text evidence="2">The sequence shown here is derived from an EMBL/GenBank/DDBJ whole genome shotgun (WGS) entry which is preliminary data.</text>
</comment>
<dbReference type="Proteomes" id="UP000238220">
    <property type="component" value="Unassembled WGS sequence"/>
</dbReference>
<sequence>MPRQALLLLPVLFLAGCATARPVIYPNATSQLAGKPAQEAAVQACIQQADSADLSRGGGDVARSTAGGAVMGSVGGAAAGAVYGNVGRGVGAGAAAGAATGLVRGLFRGNQPSPVYMSYVNRCLADKGYEVVGWQ</sequence>
<organism evidence="2 3">
    <name type="scientific">Solimonas fluminis</name>
    <dbReference type="NCBI Taxonomy" id="2086571"/>
    <lineage>
        <taxon>Bacteria</taxon>
        <taxon>Pseudomonadati</taxon>
        <taxon>Pseudomonadota</taxon>
        <taxon>Gammaproteobacteria</taxon>
        <taxon>Nevskiales</taxon>
        <taxon>Nevskiaceae</taxon>
        <taxon>Solimonas</taxon>
    </lineage>
</organism>
<dbReference type="RefSeq" id="WP_104230339.1">
    <property type="nucleotide sequence ID" value="NZ_PSNW01000005.1"/>
</dbReference>
<dbReference type="AlphaFoldDB" id="A0A2S5TFU5"/>
<dbReference type="OrthoDB" id="9796758at2"/>
<dbReference type="EMBL" id="PSNW01000005">
    <property type="protein sequence ID" value="PPE73824.1"/>
    <property type="molecule type" value="Genomic_DNA"/>
</dbReference>
<keyword evidence="3" id="KW-1185">Reference proteome</keyword>
<keyword evidence="1" id="KW-0732">Signal</keyword>
<accession>A0A2S5TFU5</accession>
<name>A0A2S5TFU5_9GAMM</name>
<evidence type="ECO:0000313" key="2">
    <source>
        <dbReference type="EMBL" id="PPE73824.1"/>
    </source>
</evidence>
<dbReference type="PROSITE" id="PS51257">
    <property type="entry name" value="PROKAR_LIPOPROTEIN"/>
    <property type="match status" value="1"/>
</dbReference>
<reference evidence="2 3" key="1">
    <citation type="submission" date="2018-02" db="EMBL/GenBank/DDBJ databases">
        <title>Genome sequencing of Solimonas sp. HR-BB.</title>
        <authorList>
            <person name="Lee Y."/>
            <person name="Jeon C.O."/>
        </authorList>
    </citation>
    <scope>NUCLEOTIDE SEQUENCE [LARGE SCALE GENOMIC DNA]</scope>
    <source>
        <strain evidence="2 3">HR-BB</strain>
    </source>
</reference>
<feature type="chain" id="PRO_5015653466" description="Glycine-zipper-containing OmpA-like membrane domain-containing protein" evidence="1">
    <location>
        <begin position="21"/>
        <end position="135"/>
    </location>
</feature>
<proteinExistence type="predicted"/>
<evidence type="ECO:0000256" key="1">
    <source>
        <dbReference type="SAM" id="SignalP"/>
    </source>
</evidence>
<feature type="signal peptide" evidence="1">
    <location>
        <begin position="1"/>
        <end position="20"/>
    </location>
</feature>
<gene>
    <name evidence="2" type="ORF">C3942_10480</name>
</gene>
<evidence type="ECO:0008006" key="4">
    <source>
        <dbReference type="Google" id="ProtNLM"/>
    </source>
</evidence>